<accession>A0ABP1G736</accession>
<evidence type="ECO:0000313" key="6">
    <source>
        <dbReference type="EMBL" id="CAL5228036.1"/>
    </source>
</evidence>
<evidence type="ECO:0000256" key="4">
    <source>
        <dbReference type="PROSITE-ProRule" id="PRU00134"/>
    </source>
</evidence>
<dbReference type="PROSITE" id="PS50865">
    <property type="entry name" value="ZF_MYND_2"/>
    <property type="match status" value="1"/>
</dbReference>
<dbReference type="SUPFAM" id="SSF117281">
    <property type="entry name" value="Kelch motif"/>
    <property type="match status" value="1"/>
</dbReference>
<evidence type="ECO:0000256" key="1">
    <source>
        <dbReference type="ARBA" id="ARBA00022723"/>
    </source>
</evidence>
<evidence type="ECO:0000259" key="5">
    <source>
        <dbReference type="PROSITE" id="PS50865"/>
    </source>
</evidence>
<dbReference type="Gene3D" id="2.120.10.80">
    <property type="entry name" value="Kelch-type beta propeller"/>
    <property type="match status" value="1"/>
</dbReference>
<reference evidence="6 7" key="1">
    <citation type="submission" date="2024-06" db="EMBL/GenBank/DDBJ databases">
        <authorList>
            <person name="Kraege A."/>
            <person name="Thomma B."/>
        </authorList>
    </citation>
    <scope>NUCLEOTIDE SEQUENCE [LARGE SCALE GENOMIC DNA]</scope>
</reference>
<evidence type="ECO:0000256" key="3">
    <source>
        <dbReference type="ARBA" id="ARBA00022833"/>
    </source>
</evidence>
<dbReference type="Pfam" id="PF01753">
    <property type="entry name" value="zf-MYND"/>
    <property type="match status" value="1"/>
</dbReference>
<comment type="caution">
    <text evidence="6">The sequence shown here is derived from an EMBL/GenBank/DDBJ whole genome shotgun (WGS) entry which is preliminary data.</text>
</comment>
<evidence type="ECO:0000313" key="7">
    <source>
        <dbReference type="Proteomes" id="UP001497392"/>
    </source>
</evidence>
<name>A0ABP1G736_9CHLO</name>
<organism evidence="6 7">
    <name type="scientific">Coccomyxa viridis</name>
    <dbReference type="NCBI Taxonomy" id="1274662"/>
    <lineage>
        <taxon>Eukaryota</taxon>
        <taxon>Viridiplantae</taxon>
        <taxon>Chlorophyta</taxon>
        <taxon>core chlorophytes</taxon>
        <taxon>Trebouxiophyceae</taxon>
        <taxon>Trebouxiophyceae incertae sedis</taxon>
        <taxon>Coccomyxaceae</taxon>
        <taxon>Coccomyxa</taxon>
    </lineage>
</organism>
<proteinExistence type="predicted"/>
<dbReference type="Proteomes" id="UP001497392">
    <property type="component" value="Unassembled WGS sequence"/>
</dbReference>
<keyword evidence="7" id="KW-1185">Reference proteome</keyword>
<gene>
    <name evidence="6" type="primary">g11100</name>
    <name evidence="6" type="ORF">VP750_LOCUS9942</name>
</gene>
<dbReference type="InterPro" id="IPR002893">
    <property type="entry name" value="Znf_MYND"/>
</dbReference>
<dbReference type="InterPro" id="IPR015915">
    <property type="entry name" value="Kelch-typ_b-propeller"/>
</dbReference>
<evidence type="ECO:0000256" key="2">
    <source>
        <dbReference type="ARBA" id="ARBA00022771"/>
    </source>
</evidence>
<dbReference type="Gene3D" id="6.10.140.2220">
    <property type="match status" value="1"/>
</dbReference>
<keyword evidence="2 4" id="KW-0863">Zinc-finger</keyword>
<keyword evidence="3" id="KW-0862">Zinc</keyword>
<protein>
    <submittedName>
        <fullName evidence="6">G11100 protein</fullName>
    </submittedName>
</protein>
<keyword evidence="1" id="KW-0479">Metal-binding</keyword>
<dbReference type="EMBL" id="CAXHTA020000017">
    <property type="protein sequence ID" value="CAL5228036.1"/>
    <property type="molecule type" value="Genomic_DNA"/>
</dbReference>
<dbReference type="SUPFAM" id="SSF144232">
    <property type="entry name" value="HIT/MYND zinc finger-like"/>
    <property type="match status" value="1"/>
</dbReference>
<sequence>MAYIRSLAASASGSDPDNLTWKQVAVVMNQGHQDVAFLGQLDLDRASAMGNVELAKHDLAFSSMLASKAAERALDIADLLLEAGCTCCTEERMKLAARTYYILMGAAFFAGNIMKACRAKWLVDCLEAKPPPWLFDVDVKPPGTRQGFNTLFDTYLPGTVFQEKAESELFNCGSYKTRPVFVARHRKGQEYLYSVHTCRLQEKDTKMEVVWLTVLGPRADRFEVGAVSGSMLYLTTFCPPISGAILGIDLTRPDEEPKWTMPHSSPTFERGVLTMIALGGYLYVYGGCKETSACPPGSRQFLSDIIVARARNGVVSQPWKQLAIKESVGPPPRLIEPCFFGHESPEGQLSLYLFSGVQLPASNMSDPGAGKPANTLWRLDLADAEWIELEQHGSRPCMLMMSHGAFMSPDGQKALIAGGTTAFSCKHFSLAGRGPRDARVIALPDLFELDLSTTCWVPIVPKGKKWISGFRFCGGGYLASNHIGLLGLSRDAQVTVMRPEEPNNPVADWATAVNIRFQRGKDTVDNILACDCQGMERDRVLERVAAAKTKQRLTLTQGSYLQTLLQMDRSQHACTILTQHFSTTLTMPCIAFTPRHKEVFGWSELFGSVLKGKHEVITEIGESLKKFPFKEPWLHPDLCPFNVGPHWLGGYDEVSIGVKLVEPPSHAEQASGVPWFQSMHNVLRAFQTPKAAEEYFKLMLPPWDANEGRNGWVPMEWARDWMPAQINKIAVSAYAPGFGSTVNRPEFFPVYVMAVSGSLFVAMLLDMRGPRAACSPIDADRSWPYDIHNFKAISQFLMHPITSYAEAGCLSYQCGGEPWNSTVDSDKPKPKVCECQMVRYCTRTCQSRHWRVHKPICKAARQPGGITQQQALSFMLS</sequence>
<feature type="domain" description="MYND-type" evidence="5">
    <location>
        <begin position="811"/>
        <end position="857"/>
    </location>
</feature>